<evidence type="ECO:0000313" key="1">
    <source>
        <dbReference type="EMBL" id="RCI04501.1"/>
    </source>
</evidence>
<reference evidence="1 2" key="1">
    <citation type="journal article" date="2018" name="G3 (Bethesda)">
        <title>Phylogenetic and Phylogenomic Definition of Rhizopus Species.</title>
        <authorList>
            <person name="Gryganskyi A.P."/>
            <person name="Golan J."/>
            <person name="Dolatabadi S."/>
            <person name="Mondo S."/>
            <person name="Robb S."/>
            <person name="Idnurm A."/>
            <person name="Muszewska A."/>
            <person name="Steczkiewicz K."/>
            <person name="Masonjones S."/>
            <person name="Liao H.L."/>
            <person name="Gajdeczka M.T."/>
            <person name="Anike F."/>
            <person name="Vuek A."/>
            <person name="Anishchenko I.M."/>
            <person name="Voigt K."/>
            <person name="de Hoog G.S."/>
            <person name="Smith M.E."/>
            <person name="Heitman J."/>
            <person name="Vilgalys R."/>
            <person name="Stajich J.E."/>
        </authorList>
    </citation>
    <scope>NUCLEOTIDE SEQUENCE [LARGE SCALE GENOMIC DNA]</scope>
    <source>
        <strain evidence="1 2">LSU 92-RS-03</strain>
    </source>
</reference>
<evidence type="ECO:0000313" key="2">
    <source>
        <dbReference type="Proteomes" id="UP000253551"/>
    </source>
</evidence>
<accession>A0A367KQQ6</accession>
<protein>
    <recommendedName>
        <fullName evidence="3">Something about silencing protein 4 domain-containing protein</fullName>
    </recommendedName>
</protein>
<keyword evidence="2" id="KW-1185">Reference proteome</keyword>
<dbReference type="OrthoDB" id="2555515at2759"/>
<proteinExistence type="predicted"/>
<gene>
    <name evidence="1" type="ORF">CU098_008754</name>
</gene>
<comment type="caution">
    <text evidence="1">The sequence shown here is derived from an EMBL/GenBank/DDBJ whole genome shotgun (WGS) entry which is preliminary data.</text>
</comment>
<dbReference type="AlphaFoldDB" id="A0A367KQQ6"/>
<name>A0A367KQQ6_RHIST</name>
<dbReference type="EMBL" id="PJQM01000663">
    <property type="protein sequence ID" value="RCI04501.1"/>
    <property type="molecule type" value="Genomic_DNA"/>
</dbReference>
<evidence type="ECO:0008006" key="3">
    <source>
        <dbReference type="Google" id="ProtNLM"/>
    </source>
</evidence>
<organism evidence="1 2">
    <name type="scientific">Rhizopus stolonifer</name>
    <name type="common">Rhizopus nigricans</name>
    <dbReference type="NCBI Taxonomy" id="4846"/>
    <lineage>
        <taxon>Eukaryota</taxon>
        <taxon>Fungi</taxon>
        <taxon>Fungi incertae sedis</taxon>
        <taxon>Mucoromycota</taxon>
        <taxon>Mucoromycotina</taxon>
        <taxon>Mucoromycetes</taxon>
        <taxon>Mucorales</taxon>
        <taxon>Mucorineae</taxon>
        <taxon>Rhizopodaceae</taxon>
        <taxon>Rhizopus</taxon>
    </lineage>
</organism>
<sequence length="249" mass="29652">MEKRELPTRHNFLTESIKNLLEPKTTHTEPLINGKSIITVTSNNKTLKKYHYHAPSVPDQPCLIEHTPQVRLIEPIARKKQLNNEVIPDEYYLKRHRKHEMDEKKQKNREKERLKHGYYQQKQLVERIKTLDKSLLQSIVSSIRHRTHQKENMLEEELDELHHRLLVEALEHLRRYEVLGLCNQKDAQIEDTLIHKPLETKKTHSIKSFSNHTDTGSRRSTRRILAFGQKLPDFEPQEFHLPDDILQKK</sequence>
<dbReference type="Proteomes" id="UP000253551">
    <property type="component" value="Unassembled WGS sequence"/>
</dbReference>
<dbReference type="STRING" id="4846.A0A367KQQ6"/>
<dbReference type="Gene3D" id="6.10.250.3170">
    <property type="match status" value="1"/>
</dbReference>